<keyword evidence="3 10" id="KW-0808">Transferase</keyword>
<dbReference type="Proteomes" id="UP000009170">
    <property type="component" value="Unassembled WGS sequence"/>
</dbReference>
<evidence type="ECO:0000256" key="10">
    <source>
        <dbReference type="RuleBase" id="RU003750"/>
    </source>
</evidence>
<proteinExistence type="inferred from homology"/>
<dbReference type="GO" id="GO:0016020">
    <property type="term" value="C:membrane"/>
    <property type="evidence" value="ECO:0007669"/>
    <property type="project" value="UniProtKB-SubCell"/>
</dbReference>
<dbReference type="PANTHER" id="PTHR14269">
    <property type="entry name" value="CDP-DIACYLGLYCEROL--GLYCEROL-3-PHOSPHATE 3-PHOSPHATIDYLTRANSFERASE-RELATED"/>
    <property type="match status" value="1"/>
</dbReference>
<feature type="compositionally biased region" description="Basic and acidic residues" evidence="11">
    <location>
        <begin position="97"/>
        <end position="118"/>
    </location>
</feature>
<dbReference type="InterPro" id="IPR048254">
    <property type="entry name" value="CDP_ALCOHOL_P_TRANSF_CS"/>
</dbReference>
<keyword evidence="5" id="KW-1133">Transmembrane helix</keyword>
<accession>A0A454XW99</accession>
<dbReference type="GO" id="GO:0032049">
    <property type="term" value="P:cardiolipin biosynthetic process"/>
    <property type="evidence" value="ECO:0007669"/>
    <property type="project" value="TreeGrafter"/>
</dbReference>
<evidence type="ECO:0000256" key="11">
    <source>
        <dbReference type="SAM" id="MobiDB-lite"/>
    </source>
</evidence>
<reference evidence="12" key="2">
    <citation type="journal article" date="2014" name="BMC Genomics">
        <title>An improved genome of the model marine alga Ostreococcus tauri unfolds by assessing Illumina de novo assemblies.</title>
        <authorList>
            <person name="Blanc-Mathieu R."/>
            <person name="Verhelst B."/>
            <person name="Derelle E."/>
            <person name="Rombauts S."/>
            <person name="Bouget F.Y."/>
            <person name="Carre I."/>
            <person name="Chateau A."/>
            <person name="Eyre-Walker A."/>
            <person name="Grimsley N."/>
            <person name="Moreau H."/>
            <person name="Piegu B."/>
            <person name="Rivals E."/>
            <person name="Schackwitz W."/>
            <person name="Van de Peer Y."/>
            <person name="Piganeau G."/>
        </authorList>
    </citation>
    <scope>NUCLEOTIDE SEQUENCE</scope>
    <source>
        <strain evidence="12">RCC4221</strain>
    </source>
</reference>
<dbReference type="PROSITE" id="PS00379">
    <property type="entry name" value="CDP_ALCOHOL_P_TRANSF"/>
    <property type="match status" value="1"/>
</dbReference>
<reference evidence="13" key="3">
    <citation type="submission" date="2017-04" db="EMBL/GenBank/DDBJ databases">
        <title>Population genomics of picophytoplankton unveils novel chromosome hypervariability.</title>
        <authorList>
            <consortium name="DOE Joint Genome Institute"/>
            <person name="Blanc-Mathieu R."/>
            <person name="Krasovec M."/>
            <person name="Hebrard M."/>
            <person name="Yau S."/>
            <person name="Desgranges E."/>
            <person name="Martin J."/>
            <person name="Schackwitz W."/>
            <person name="Kuo A."/>
            <person name="Salin G."/>
            <person name="Donnadieu C."/>
            <person name="Desdevises Y."/>
            <person name="Sanchez-Ferandin S."/>
            <person name="Moreau H."/>
            <person name="Rivals E."/>
            <person name="Grigoriev I.V."/>
            <person name="Grimsley N."/>
            <person name="Eyre-Walker A."/>
            <person name="Piganeau G."/>
        </authorList>
    </citation>
    <scope>NUCLEOTIDE SEQUENCE [LARGE SCALE GENOMIC DNA]</scope>
    <source>
        <strain evidence="13">RCC 1115</strain>
    </source>
</reference>
<keyword evidence="2" id="KW-0444">Lipid biosynthesis</keyword>
<evidence type="ECO:0000313" key="12">
    <source>
        <dbReference type="EMBL" id="CEG02061.1"/>
    </source>
</evidence>
<reference evidence="12 14" key="1">
    <citation type="journal article" date="2006" name="Proc. Natl. Acad. Sci. U.S.A.">
        <title>Genome analysis of the smallest free-living eukaryote Ostreococcus tauri unveils many unique features.</title>
        <authorList>
            <person name="Derelle E."/>
            <person name="Ferraz C."/>
            <person name="Rombauts S."/>
            <person name="Rouze P."/>
            <person name="Worden A.Z."/>
            <person name="Robbens S."/>
            <person name="Partensky F."/>
            <person name="Degroeve S."/>
            <person name="Echeynie S."/>
            <person name="Cooke R."/>
            <person name="Saeys Y."/>
            <person name="Wuyts J."/>
            <person name="Jabbari K."/>
            <person name="Bowler C."/>
            <person name="Panaud O."/>
            <person name="Piegu B."/>
            <person name="Ball S.G."/>
            <person name="Ral J.-P."/>
            <person name="Bouget F.-Y."/>
            <person name="Piganeau G."/>
            <person name="De Baets B."/>
            <person name="Picard A."/>
            <person name="Delseny M."/>
            <person name="Demaille J."/>
            <person name="Van de Peer Y."/>
            <person name="Moreau H."/>
        </authorList>
    </citation>
    <scope>NUCLEOTIDE SEQUENCE [LARGE SCALE GENOMIC DNA]</scope>
    <source>
        <strain evidence="12 14">OTTH0595</strain>
    </source>
</reference>
<keyword evidence="14" id="KW-1185">Reference proteome</keyword>
<organism evidence="12 14">
    <name type="scientific">Ostreococcus tauri</name>
    <name type="common">Marine green alga</name>
    <dbReference type="NCBI Taxonomy" id="70448"/>
    <lineage>
        <taxon>Eukaryota</taxon>
        <taxon>Viridiplantae</taxon>
        <taxon>Chlorophyta</taxon>
        <taxon>Mamiellophyceae</taxon>
        <taxon>Mamiellales</taxon>
        <taxon>Bathycoccaceae</taxon>
        <taxon>Ostreococcus</taxon>
    </lineage>
</organism>
<dbReference type="GO" id="GO:0043337">
    <property type="term" value="F:cardiolipin synthase (CMP-forming)"/>
    <property type="evidence" value="ECO:0007669"/>
    <property type="project" value="TreeGrafter"/>
</dbReference>
<evidence type="ECO:0000256" key="5">
    <source>
        <dbReference type="ARBA" id="ARBA00022989"/>
    </source>
</evidence>
<evidence type="ECO:0000256" key="3">
    <source>
        <dbReference type="ARBA" id="ARBA00022679"/>
    </source>
</evidence>
<evidence type="ECO:0000256" key="9">
    <source>
        <dbReference type="ARBA" id="ARBA00023264"/>
    </source>
</evidence>
<comment type="similarity">
    <text evidence="10">Belongs to the CDP-alcohol phosphatidyltransferase class-I family.</text>
</comment>
<keyword evidence="4" id="KW-0812">Transmembrane</keyword>
<evidence type="ECO:0000313" key="14">
    <source>
        <dbReference type="Proteomes" id="UP000009170"/>
    </source>
</evidence>
<evidence type="ECO:0000256" key="6">
    <source>
        <dbReference type="ARBA" id="ARBA00023098"/>
    </source>
</evidence>
<dbReference type="EMBL" id="CAID01000014">
    <property type="protein sequence ID" value="CEG02061.1"/>
    <property type="molecule type" value="Genomic_DNA"/>
</dbReference>
<dbReference type="InterPro" id="IPR000462">
    <property type="entry name" value="CDP-OH_P_trans"/>
</dbReference>
<feature type="region of interest" description="Disordered" evidence="11">
    <location>
        <begin position="92"/>
        <end position="118"/>
    </location>
</feature>
<keyword evidence="7" id="KW-0472">Membrane</keyword>
<dbReference type="InParanoid" id="A0A096PBR5"/>
<protein>
    <submittedName>
        <fullName evidence="12">CDP-alcohol phosphatidyltransferase</fullName>
    </submittedName>
</protein>
<dbReference type="InterPro" id="IPR050324">
    <property type="entry name" value="CDP-alcohol_PTase-I"/>
</dbReference>
<gene>
    <name evidence="13" type="ORF">BE221DRAFT_192605</name>
    <name evidence="12" type="ORF">OT_ostta14g01387</name>
</gene>
<evidence type="ECO:0000313" key="13">
    <source>
        <dbReference type="EMBL" id="OUS45930.1"/>
    </source>
</evidence>
<sequence length="371" mass="39862">MRHTAARAARSLASTSARDVFIFTSIHEATRRTPFGSLRVLHSLARVPPVDACIDYERARWALHRDGVPFASRALVSSARVVFVRTEEDADAASSGRGDRDAGQDRDEKASESKRELIKGEQNFNAPNALCSMRIVAGPVLGVAIALNAASPEVVLGGVAAAAVTDYLDGFLARRWKQQTILGSYLDPVADKVFVGSVGLALALEGRLPVWLVSLLIFRDVVHVIGGAWRRAGALGWRWNTLGEFLGFDDKPVNRPPPTGAAALAGFNFDVDEVEGLGSKRGALRPLFIGKVNTAMQMALLAFACAEPVYATHASELPLAEFFTSASNARTGLEYATAASAVVATAEYTRIFLSHPGFDVDGRLKTKAREK</sequence>
<evidence type="ECO:0000256" key="1">
    <source>
        <dbReference type="ARBA" id="ARBA00004141"/>
    </source>
</evidence>
<keyword evidence="9" id="KW-1208">Phospholipid metabolism</keyword>
<accession>A0A096PBR5</accession>
<dbReference type="AlphaFoldDB" id="A0A096PBR5"/>
<dbReference type="Proteomes" id="UP000195557">
    <property type="component" value="Unassembled WGS sequence"/>
</dbReference>
<comment type="subcellular location">
    <subcellularLocation>
        <location evidence="1">Membrane</location>
        <topology evidence="1">Multi-pass membrane protein</topology>
    </subcellularLocation>
</comment>
<dbReference type="Gene3D" id="1.20.120.1760">
    <property type="match status" value="1"/>
</dbReference>
<dbReference type="InterPro" id="IPR043130">
    <property type="entry name" value="CDP-OH_PTrfase_TM_dom"/>
</dbReference>
<keyword evidence="6" id="KW-0443">Lipid metabolism</keyword>
<evidence type="ECO:0000256" key="7">
    <source>
        <dbReference type="ARBA" id="ARBA00023136"/>
    </source>
</evidence>
<dbReference type="GO" id="GO:0005739">
    <property type="term" value="C:mitochondrion"/>
    <property type="evidence" value="ECO:0007669"/>
    <property type="project" value="TreeGrafter"/>
</dbReference>
<dbReference type="PANTHER" id="PTHR14269:SF60">
    <property type="entry name" value="CARDIOLIPIN SYNTHASE (CMP-FORMING)"/>
    <property type="match status" value="1"/>
</dbReference>
<name>A0A096PBR5_OSTTA</name>
<dbReference type="Pfam" id="PF01066">
    <property type="entry name" value="CDP-OH_P_transf"/>
    <property type="match status" value="1"/>
</dbReference>
<dbReference type="OrthoDB" id="10020554at2759"/>
<evidence type="ECO:0000256" key="2">
    <source>
        <dbReference type="ARBA" id="ARBA00022516"/>
    </source>
</evidence>
<keyword evidence="8" id="KW-0594">Phospholipid biosynthesis</keyword>
<evidence type="ECO:0000256" key="4">
    <source>
        <dbReference type="ARBA" id="ARBA00022692"/>
    </source>
</evidence>
<dbReference type="STRING" id="70448.A0A096PBR5"/>
<accession>A0A1Y5I8M1</accession>
<evidence type="ECO:0000256" key="8">
    <source>
        <dbReference type="ARBA" id="ARBA00023209"/>
    </source>
</evidence>
<dbReference type="FunCoup" id="A0A096PBR5">
    <property type="interactions" value="1349"/>
</dbReference>
<dbReference type="EMBL" id="KZ155785">
    <property type="protein sequence ID" value="OUS45930.1"/>
    <property type="molecule type" value="Genomic_DNA"/>
</dbReference>